<evidence type="ECO:0000256" key="6">
    <source>
        <dbReference type="RuleBase" id="RU363041"/>
    </source>
</evidence>
<keyword evidence="8" id="KW-1185">Reference proteome</keyword>
<sequence>MPLFFFHMDWINTLGLLLGSLIANTLASLSGGGAGLLQFPLLIFFGLPFSIALATHKIASVALGLGAAYTHIKQKSFSYQVALYLIGVGSIGVIIGANIVLLIPGDIAEKLLGGMILCLGIYSRFKKQLGQQELPLNRDTKGWIIGGLGLMLIGVINGSLTAGSGLLVTLFLVRWFGYSYKQAVALTMLCVGLFWNGIGGIAIVQAGAPVYWPWLPALLLGSFIGGSLGAYLTTRYSNQFIKVCFELLTFAVGIKLLF</sequence>
<evidence type="ECO:0000313" key="7">
    <source>
        <dbReference type="EMBL" id="EGU46372.1"/>
    </source>
</evidence>
<organism evidence="7 8">
    <name type="scientific">Vibrio tubiashii ATCC 19109</name>
    <dbReference type="NCBI Taxonomy" id="1051646"/>
    <lineage>
        <taxon>Bacteria</taxon>
        <taxon>Pseudomonadati</taxon>
        <taxon>Pseudomonadota</taxon>
        <taxon>Gammaproteobacteria</taxon>
        <taxon>Vibrionales</taxon>
        <taxon>Vibrionaceae</taxon>
        <taxon>Vibrio</taxon>
        <taxon>Vibrio oreintalis group</taxon>
    </lineage>
</organism>
<accession>A0ABN0D8I2</accession>
<keyword evidence="5 6" id="KW-0472">Membrane</keyword>
<dbReference type="Pfam" id="PF01925">
    <property type="entry name" value="TauE"/>
    <property type="match status" value="1"/>
</dbReference>
<dbReference type="Proteomes" id="UP000003836">
    <property type="component" value="Unassembled WGS sequence"/>
</dbReference>
<keyword evidence="3 6" id="KW-0812">Transmembrane</keyword>
<keyword evidence="6" id="KW-1003">Cell membrane</keyword>
<evidence type="ECO:0000256" key="4">
    <source>
        <dbReference type="ARBA" id="ARBA00022989"/>
    </source>
</evidence>
<evidence type="ECO:0000256" key="5">
    <source>
        <dbReference type="ARBA" id="ARBA00023136"/>
    </source>
</evidence>
<comment type="caution">
    <text evidence="7">The sequence shown here is derived from an EMBL/GenBank/DDBJ whole genome shotgun (WGS) entry which is preliminary data.</text>
</comment>
<dbReference type="PANTHER" id="PTHR43701">
    <property type="entry name" value="MEMBRANE TRANSPORTER PROTEIN MJ0441-RELATED"/>
    <property type="match status" value="1"/>
</dbReference>
<feature type="transmembrane region" description="Helical" evidence="6">
    <location>
        <begin position="81"/>
        <end position="103"/>
    </location>
</feature>
<feature type="transmembrane region" description="Helical" evidence="6">
    <location>
        <begin position="143"/>
        <end position="173"/>
    </location>
</feature>
<evidence type="ECO:0000256" key="3">
    <source>
        <dbReference type="ARBA" id="ARBA00022692"/>
    </source>
</evidence>
<evidence type="ECO:0000256" key="1">
    <source>
        <dbReference type="ARBA" id="ARBA00004141"/>
    </source>
</evidence>
<reference evidence="7 8" key="1">
    <citation type="journal article" date="2012" name="Int. J. Syst. Evol. Microbiol.">
        <title>Vibrio caribbeanicus sp. nov., isolated from the marine sponge Scleritoderma cyanea.</title>
        <authorList>
            <person name="Hoffmann M."/>
            <person name="Monday S.R."/>
            <person name="Allard M.W."/>
            <person name="Strain E.A."/>
            <person name="Whittaker P."/>
            <person name="Naum M."/>
            <person name="McCarthy P.J."/>
            <person name="Lopez J.V."/>
            <person name="Fischer M."/>
            <person name="Brown E.W."/>
        </authorList>
    </citation>
    <scope>NUCLEOTIDE SEQUENCE [LARGE SCALE GENOMIC DNA]</scope>
    <source>
        <strain evidence="7 8">ATCC 19109</strain>
    </source>
</reference>
<proteinExistence type="inferred from homology"/>
<dbReference type="InterPro" id="IPR051598">
    <property type="entry name" value="TSUP/Inactive_protease-like"/>
</dbReference>
<keyword evidence="4 6" id="KW-1133">Transmembrane helix</keyword>
<dbReference type="PANTHER" id="PTHR43701:SF2">
    <property type="entry name" value="MEMBRANE TRANSPORTER PROTEIN YJNA-RELATED"/>
    <property type="match status" value="1"/>
</dbReference>
<feature type="transmembrane region" description="Helical" evidence="6">
    <location>
        <begin position="185"/>
        <end position="208"/>
    </location>
</feature>
<name>A0ABN0D8I2_9VIBR</name>
<dbReference type="InterPro" id="IPR002781">
    <property type="entry name" value="TM_pro_TauE-like"/>
</dbReference>
<feature type="transmembrane region" description="Helical" evidence="6">
    <location>
        <begin position="214"/>
        <end position="233"/>
    </location>
</feature>
<evidence type="ECO:0000313" key="8">
    <source>
        <dbReference type="Proteomes" id="UP000003836"/>
    </source>
</evidence>
<comment type="subcellular location">
    <subcellularLocation>
        <location evidence="6">Cell membrane</location>
        <topology evidence="6">Multi-pass membrane protein</topology>
    </subcellularLocation>
    <subcellularLocation>
        <location evidence="1">Membrane</location>
        <topology evidence="1">Multi-pass membrane protein</topology>
    </subcellularLocation>
</comment>
<evidence type="ECO:0000256" key="2">
    <source>
        <dbReference type="ARBA" id="ARBA00009142"/>
    </source>
</evidence>
<comment type="similarity">
    <text evidence="2 6">Belongs to the 4-toluene sulfonate uptake permease (TSUP) (TC 2.A.102) family.</text>
</comment>
<dbReference type="EMBL" id="AFWI01000221">
    <property type="protein sequence ID" value="EGU46372.1"/>
    <property type="molecule type" value="Genomic_DNA"/>
</dbReference>
<protein>
    <recommendedName>
        <fullName evidence="6">Probable membrane transporter protein</fullName>
    </recommendedName>
</protein>
<gene>
    <name evidence="7" type="ORF">VITU9109_25285</name>
</gene>
<feature type="transmembrane region" description="Helical" evidence="6">
    <location>
        <begin position="43"/>
        <end position="69"/>
    </location>
</feature>